<evidence type="ECO:0000256" key="3">
    <source>
        <dbReference type="ARBA" id="ARBA00022676"/>
    </source>
</evidence>
<keyword evidence="6" id="KW-0735">Signal-anchor</keyword>
<comment type="similarity">
    <text evidence="2">Belongs to the MNN1/MNT family.</text>
</comment>
<evidence type="ECO:0000313" key="10">
    <source>
        <dbReference type="EMBL" id="OAQ83673.1"/>
    </source>
</evidence>
<comment type="subcellular location">
    <subcellularLocation>
        <location evidence="1">Membrane</location>
        <topology evidence="1">Single-pass type II membrane protein</topology>
    </subcellularLocation>
</comment>
<dbReference type="EMBL" id="LSBH01000002">
    <property type="protein sequence ID" value="OAQ83673.1"/>
    <property type="molecule type" value="Genomic_DNA"/>
</dbReference>
<evidence type="ECO:0000256" key="4">
    <source>
        <dbReference type="ARBA" id="ARBA00022679"/>
    </source>
</evidence>
<evidence type="ECO:0000256" key="9">
    <source>
        <dbReference type="ARBA" id="ARBA00023180"/>
    </source>
</evidence>
<evidence type="ECO:0000256" key="5">
    <source>
        <dbReference type="ARBA" id="ARBA00022692"/>
    </source>
</evidence>
<evidence type="ECO:0000256" key="8">
    <source>
        <dbReference type="ARBA" id="ARBA00023136"/>
    </source>
</evidence>
<evidence type="ECO:0000256" key="6">
    <source>
        <dbReference type="ARBA" id="ARBA00022968"/>
    </source>
</evidence>
<dbReference type="GO" id="GO:0000033">
    <property type="term" value="F:alpha-1,3-mannosyltransferase activity"/>
    <property type="evidence" value="ECO:0007669"/>
    <property type="project" value="TreeGrafter"/>
</dbReference>
<keyword evidence="9" id="KW-0325">Glycoprotein</keyword>
<evidence type="ECO:0000256" key="1">
    <source>
        <dbReference type="ARBA" id="ARBA00004606"/>
    </source>
</evidence>
<dbReference type="Pfam" id="PF11051">
    <property type="entry name" value="Mannosyl_trans3"/>
    <property type="match status" value="1"/>
</dbReference>
<keyword evidence="4 10" id="KW-0808">Transferase</keyword>
<dbReference type="SUPFAM" id="SSF53448">
    <property type="entry name" value="Nucleotide-diphospho-sugar transferases"/>
    <property type="match status" value="1"/>
</dbReference>
<keyword evidence="5" id="KW-0812">Transmembrane</keyword>
<protein>
    <submittedName>
        <fullName evidence="10">Alpha-1,3-mannosyltransferase</fullName>
    </submittedName>
</protein>
<dbReference type="Proteomes" id="UP000078240">
    <property type="component" value="Unassembled WGS sequence"/>
</dbReference>
<evidence type="ECO:0000256" key="2">
    <source>
        <dbReference type="ARBA" id="ARBA00009105"/>
    </source>
</evidence>
<dbReference type="PANTHER" id="PTHR31392:SF1">
    <property type="entry name" value="ALPHA-1,3-MANNOSYLTRANSFERASE MNN1-RELATED"/>
    <property type="match status" value="1"/>
</dbReference>
<name>A0A179H2E9_PURLI</name>
<dbReference type="Gene3D" id="3.90.550.10">
    <property type="entry name" value="Spore Coat Polysaccharide Biosynthesis Protein SpsA, Chain A"/>
    <property type="match status" value="1"/>
</dbReference>
<proteinExistence type="inferred from homology"/>
<dbReference type="AlphaFoldDB" id="A0A179H2E9"/>
<evidence type="ECO:0000256" key="7">
    <source>
        <dbReference type="ARBA" id="ARBA00022989"/>
    </source>
</evidence>
<organism evidence="10 11">
    <name type="scientific">Purpureocillium lilacinum</name>
    <name type="common">Paecilomyces lilacinus</name>
    <dbReference type="NCBI Taxonomy" id="33203"/>
    <lineage>
        <taxon>Eukaryota</taxon>
        <taxon>Fungi</taxon>
        <taxon>Dikarya</taxon>
        <taxon>Ascomycota</taxon>
        <taxon>Pezizomycotina</taxon>
        <taxon>Sordariomycetes</taxon>
        <taxon>Hypocreomycetidae</taxon>
        <taxon>Hypocreales</taxon>
        <taxon>Ophiocordycipitaceae</taxon>
        <taxon>Purpureocillium</taxon>
    </lineage>
</organism>
<evidence type="ECO:0000313" key="11">
    <source>
        <dbReference type="Proteomes" id="UP000078240"/>
    </source>
</evidence>
<gene>
    <name evidence="10" type="ORF">VFPBJ_02441</name>
</gene>
<keyword evidence="3 10" id="KW-0328">Glycosyltransferase</keyword>
<comment type="caution">
    <text evidence="10">The sequence shown here is derived from an EMBL/GenBank/DDBJ whole genome shotgun (WGS) entry which is preliminary data.</text>
</comment>
<keyword evidence="8" id="KW-0472">Membrane</keyword>
<dbReference type="InterPro" id="IPR029044">
    <property type="entry name" value="Nucleotide-diphossugar_trans"/>
</dbReference>
<dbReference type="PANTHER" id="PTHR31392">
    <property type="entry name" value="ALPHA-1,3-MANNOSYLTRANSFERASE MNN1-RELATED"/>
    <property type="match status" value="1"/>
</dbReference>
<dbReference type="GO" id="GO:0016020">
    <property type="term" value="C:membrane"/>
    <property type="evidence" value="ECO:0007669"/>
    <property type="project" value="UniProtKB-SubCell"/>
</dbReference>
<keyword evidence="7" id="KW-1133">Transmembrane helix</keyword>
<reference evidence="10 11" key="1">
    <citation type="submission" date="2016-01" db="EMBL/GenBank/DDBJ databases">
        <title>Biosynthesis of antibiotic leucinostatins and their inhibition on Phytophthora in bio-control Purpureocillium lilacinum.</title>
        <authorList>
            <person name="Wang G."/>
            <person name="Liu Z."/>
            <person name="Lin R."/>
            <person name="Li E."/>
            <person name="Mao Z."/>
            <person name="Ling J."/>
            <person name="Yin W."/>
            <person name="Xie B."/>
        </authorList>
    </citation>
    <scope>NUCLEOTIDE SEQUENCE [LARGE SCALE GENOMIC DNA]</scope>
    <source>
        <strain evidence="10">PLBJ-1</strain>
    </source>
</reference>
<dbReference type="GO" id="GO:0005794">
    <property type="term" value="C:Golgi apparatus"/>
    <property type="evidence" value="ECO:0007669"/>
    <property type="project" value="TreeGrafter"/>
</dbReference>
<accession>A0A179H2E9</accession>
<dbReference type="InterPro" id="IPR022751">
    <property type="entry name" value="Alpha_mannosyltransferase"/>
</dbReference>
<sequence>MEPPSVSQALLSFNSLRPRWLLVRIGKPSRLQFRRFLILVPLLFLTALFFTSAPRKAFGLGGHTPRPPPLVPSGSNHSTFESALTRVIELLPGQDERDALLLPIEVGREQRLRELAVRARRYKTLLDGWEGLHDVDSEDRYGVIHDNIIQQLRLLYDRHELHSEKLLRDGFAQTVHSYETFRYFLSALASSLFPWTAPYFSDHTALRAHIKQGGRGIVFAAGSRHAEYLLSSIPTLRELGCNLPIEVMYLGDADLNEDYRARLEGLGAVTTRNLAQMIDNAGGDLNSYASKPFSILLSSFREVLFIDADNFFFQNPEDLFDTPWYNETGALFFRDRRAGPFSRKEWLQQILPEPVSQTAMRSRFWTGESAHEQESGLILVDKCSTRRKAGQVSTRWYMVREAIVSDLFWNLMLFAGDKETFWLSWELAGDVDYSFHPGVVGGMGFAQQVVPHERGNRTSQDDERYRGQDVCKFCSSQLLHMDAEGMPLWVNGWILKNKNKDAKDWEYGEWEHYAAEPSNVQDVMEWDIGYDNHCCLTVTCSEKGTFTGEHQALLRALINKAMDVSVSLRGIQTDEEDAMPET</sequence>
<dbReference type="GO" id="GO:0006493">
    <property type="term" value="P:protein O-linked glycosylation"/>
    <property type="evidence" value="ECO:0007669"/>
    <property type="project" value="TreeGrafter"/>
</dbReference>